<evidence type="ECO:0000313" key="2">
    <source>
        <dbReference type="Proteomes" id="UP000025227"/>
    </source>
</evidence>
<keyword evidence="1" id="KW-0812">Transmembrane</keyword>
<evidence type="ECO:0000256" key="1">
    <source>
        <dbReference type="SAM" id="Phobius"/>
    </source>
</evidence>
<reference evidence="3" key="1">
    <citation type="submission" date="2020-12" db="UniProtKB">
        <authorList>
            <consortium name="WormBaseParasite"/>
        </authorList>
    </citation>
    <scope>IDENTIFICATION</scope>
    <source>
        <strain evidence="3">MHco3</strain>
    </source>
</reference>
<organism evidence="2 3">
    <name type="scientific">Haemonchus contortus</name>
    <name type="common">Barber pole worm</name>
    <dbReference type="NCBI Taxonomy" id="6289"/>
    <lineage>
        <taxon>Eukaryota</taxon>
        <taxon>Metazoa</taxon>
        <taxon>Ecdysozoa</taxon>
        <taxon>Nematoda</taxon>
        <taxon>Chromadorea</taxon>
        <taxon>Rhabditida</taxon>
        <taxon>Rhabditina</taxon>
        <taxon>Rhabditomorpha</taxon>
        <taxon>Strongyloidea</taxon>
        <taxon>Trichostrongylidae</taxon>
        <taxon>Haemonchus</taxon>
    </lineage>
</organism>
<accession>A0A7I4XZP4</accession>
<protein>
    <submittedName>
        <fullName evidence="3">Cobalt-zinc-cadmium resistance protein CzcA</fullName>
    </submittedName>
</protein>
<dbReference type="OrthoDB" id="5855006at2759"/>
<keyword evidence="1" id="KW-1133">Transmembrane helix</keyword>
<dbReference type="WBParaSite" id="HCON_00032980-00001">
    <property type="protein sequence ID" value="HCON_00032980-00001"/>
    <property type="gene ID" value="HCON_00032980"/>
</dbReference>
<keyword evidence="2" id="KW-1185">Reference proteome</keyword>
<evidence type="ECO:0000313" key="3">
    <source>
        <dbReference type="WBParaSite" id="HCON_00032980-00001"/>
    </source>
</evidence>
<proteinExistence type="predicted"/>
<feature type="transmembrane region" description="Helical" evidence="1">
    <location>
        <begin position="36"/>
        <end position="57"/>
    </location>
</feature>
<sequence>SARRMFNSRRVVGDDKTEEVRYRAEVAGVTLTKVELIFAVGLYVTAMSSLLFLFELIKPSIAHLF</sequence>
<keyword evidence="1" id="KW-0472">Membrane</keyword>
<name>A0A7I4XZP4_HAECO</name>
<dbReference type="Proteomes" id="UP000025227">
    <property type="component" value="Unplaced"/>
</dbReference>
<dbReference type="AlphaFoldDB" id="A0A7I4XZP4"/>